<evidence type="ECO:0000256" key="1">
    <source>
        <dbReference type="ARBA" id="ARBA00004127"/>
    </source>
</evidence>
<dbReference type="PANTHER" id="PTHR31611">
    <property type="entry name" value="HIGH-AFFINITY NICKEL TRANSPORT PROTEIN NIC1"/>
    <property type="match status" value="1"/>
</dbReference>
<dbReference type="GO" id="GO:0015099">
    <property type="term" value="F:nickel cation transmembrane transporter activity"/>
    <property type="evidence" value="ECO:0007669"/>
    <property type="project" value="UniProtKB-UniRule"/>
</dbReference>
<dbReference type="EMBL" id="PEBX01000080">
    <property type="protein sequence ID" value="PTQ55720.1"/>
    <property type="molecule type" value="Genomic_DNA"/>
</dbReference>
<keyword evidence="7 8" id="KW-0472">Membrane</keyword>
<dbReference type="PANTHER" id="PTHR31611:SF0">
    <property type="entry name" value="HIGH-AFFINITY NICKEL TRANSPORT PROTEIN NIC1"/>
    <property type="match status" value="1"/>
</dbReference>
<evidence type="ECO:0000256" key="5">
    <source>
        <dbReference type="ARBA" id="ARBA00022692"/>
    </source>
</evidence>
<organism evidence="9 10">
    <name type="scientific">Candidatus Carbonibacillus altaicus</name>
    <dbReference type="NCBI Taxonomy" id="2163959"/>
    <lineage>
        <taxon>Bacteria</taxon>
        <taxon>Bacillati</taxon>
        <taxon>Bacillota</taxon>
        <taxon>Bacilli</taxon>
        <taxon>Bacillales</taxon>
        <taxon>Candidatus Carbonibacillus</taxon>
    </lineage>
</organism>
<comment type="similarity">
    <text evidence="2 8">Belongs to the NiCoT transporter (TC 2.A.52) family.</text>
</comment>
<sequence>MSSNVEVHSGVKRAGIIKKSVRVYGPWVLILHVLGFGLLVLGAGSSPEFWALGLLAYTLGVRHAFDADHIAAIDGTVRKLLQQRANPLGVGFYFSLGHSSIVVIAAVTIVFVARWLTEHLPGLESWGEVFGTIVSGVFLLLIGLINLFVWISLWRVFTDLRRGTYQSEKLEDLLDQRGLMNRLLKPMWRFVSRSWHVYFIGLLFGLGFDTATQVTLLALTVSGATTLSWLAILSLPLLFAAGMVLFDTADGVFMTAAYNWAFSTPLRKIYYNLTITGLTVLIALVIGLFELLQVLANKLSLEGGIWAVINVIDVEWLGYAIIALFALSFLTSYAIWKFGRIEERYGQK</sequence>
<feature type="transmembrane region" description="Helical" evidence="8">
    <location>
        <begin position="49"/>
        <end position="67"/>
    </location>
</feature>
<evidence type="ECO:0000256" key="2">
    <source>
        <dbReference type="ARBA" id="ARBA00010892"/>
    </source>
</evidence>
<accession>A0A2R6XZA9</accession>
<evidence type="ECO:0000256" key="3">
    <source>
        <dbReference type="ARBA" id="ARBA00022448"/>
    </source>
</evidence>
<evidence type="ECO:0000256" key="8">
    <source>
        <dbReference type="RuleBase" id="RU362101"/>
    </source>
</evidence>
<feature type="transmembrane region" description="Helical" evidence="8">
    <location>
        <begin position="133"/>
        <end position="157"/>
    </location>
</feature>
<protein>
    <recommendedName>
        <fullName evidence="8">Nickel/cobalt efflux system</fullName>
    </recommendedName>
</protein>
<feature type="transmembrane region" description="Helical" evidence="8">
    <location>
        <begin position="269"/>
        <end position="296"/>
    </location>
</feature>
<keyword evidence="5 8" id="KW-0812">Transmembrane</keyword>
<keyword evidence="4" id="KW-0533">Nickel</keyword>
<keyword evidence="6 8" id="KW-1133">Transmembrane helix</keyword>
<feature type="transmembrane region" description="Helical" evidence="8">
    <location>
        <begin position="195"/>
        <end position="221"/>
    </location>
</feature>
<feature type="transmembrane region" description="Helical" evidence="8">
    <location>
        <begin position="316"/>
        <end position="336"/>
    </location>
</feature>
<reference evidence="10" key="1">
    <citation type="journal article" date="2018" name="Sci. Rep.">
        <title>Lignite coal burning seam in the remote Altai Mountains harbors a hydrogen-driven thermophilic microbial community.</title>
        <authorList>
            <person name="Kadnikov V.V."/>
            <person name="Mardanov A.V."/>
            <person name="Ivasenko D.A."/>
            <person name="Antsiferov D.V."/>
            <person name="Beletsky A.V."/>
            <person name="Karnachuk O.V."/>
            <person name="Ravin N.V."/>
        </authorList>
    </citation>
    <scope>NUCLEOTIDE SEQUENCE [LARGE SCALE GENOMIC DNA]</scope>
</reference>
<comment type="caution">
    <text evidence="9">The sequence shown here is derived from an EMBL/GenBank/DDBJ whole genome shotgun (WGS) entry which is preliminary data.</text>
</comment>
<dbReference type="NCBIfam" id="TIGR00802">
    <property type="entry name" value="nico"/>
    <property type="match status" value="1"/>
</dbReference>
<dbReference type="InterPro" id="IPR004688">
    <property type="entry name" value="Ni/Co_transpt"/>
</dbReference>
<dbReference type="GO" id="GO:0005886">
    <property type="term" value="C:plasma membrane"/>
    <property type="evidence" value="ECO:0007669"/>
    <property type="project" value="UniProtKB-SubCell"/>
</dbReference>
<comment type="subcellular location">
    <subcellularLocation>
        <location evidence="8">Cell membrane</location>
        <topology evidence="8">Multi-pass membrane protein</topology>
    </subcellularLocation>
    <subcellularLocation>
        <location evidence="1">Endomembrane system</location>
        <topology evidence="1">Multi-pass membrane protein</topology>
    </subcellularLocation>
</comment>
<evidence type="ECO:0000256" key="7">
    <source>
        <dbReference type="ARBA" id="ARBA00023136"/>
    </source>
</evidence>
<keyword evidence="3 8" id="KW-0813">Transport</keyword>
<dbReference type="Proteomes" id="UP000244338">
    <property type="component" value="Unassembled WGS sequence"/>
</dbReference>
<feature type="transmembrane region" description="Helical" evidence="8">
    <location>
        <begin position="21"/>
        <end position="43"/>
    </location>
</feature>
<evidence type="ECO:0000313" key="9">
    <source>
        <dbReference type="EMBL" id="PTQ55720.1"/>
    </source>
</evidence>
<dbReference type="GO" id="GO:0012505">
    <property type="term" value="C:endomembrane system"/>
    <property type="evidence" value="ECO:0007669"/>
    <property type="project" value="UniProtKB-SubCell"/>
</dbReference>
<feature type="transmembrane region" description="Helical" evidence="8">
    <location>
        <begin position="227"/>
        <end position="248"/>
    </location>
</feature>
<name>A0A2R6XZA9_9BACL</name>
<feature type="transmembrane region" description="Helical" evidence="8">
    <location>
        <begin position="88"/>
        <end position="113"/>
    </location>
</feature>
<evidence type="ECO:0000256" key="6">
    <source>
        <dbReference type="ARBA" id="ARBA00022989"/>
    </source>
</evidence>
<gene>
    <name evidence="9" type="ORF">BSOLF_1541</name>
</gene>
<evidence type="ECO:0000256" key="4">
    <source>
        <dbReference type="ARBA" id="ARBA00022596"/>
    </source>
</evidence>
<dbReference type="Pfam" id="PF03824">
    <property type="entry name" value="NicO"/>
    <property type="match status" value="1"/>
</dbReference>
<evidence type="ECO:0000313" key="10">
    <source>
        <dbReference type="Proteomes" id="UP000244338"/>
    </source>
</evidence>
<dbReference type="InterPro" id="IPR011541">
    <property type="entry name" value="Ni/Co_transpt_high_affinity"/>
</dbReference>
<dbReference type="AlphaFoldDB" id="A0A2R6XZA9"/>
<proteinExistence type="inferred from homology"/>